<dbReference type="EMBL" id="JAINUF010000003">
    <property type="protein sequence ID" value="KAJ8370604.1"/>
    <property type="molecule type" value="Genomic_DNA"/>
</dbReference>
<gene>
    <name evidence="2" type="ORF">SKAU_G00106320</name>
</gene>
<organism evidence="2 3">
    <name type="scientific">Synaphobranchus kaupii</name>
    <name type="common">Kaup's arrowtooth eel</name>
    <dbReference type="NCBI Taxonomy" id="118154"/>
    <lineage>
        <taxon>Eukaryota</taxon>
        <taxon>Metazoa</taxon>
        <taxon>Chordata</taxon>
        <taxon>Craniata</taxon>
        <taxon>Vertebrata</taxon>
        <taxon>Euteleostomi</taxon>
        <taxon>Actinopterygii</taxon>
        <taxon>Neopterygii</taxon>
        <taxon>Teleostei</taxon>
        <taxon>Anguilliformes</taxon>
        <taxon>Synaphobranchidae</taxon>
        <taxon>Synaphobranchus</taxon>
    </lineage>
</organism>
<name>A0A9Q1G081_SYNKA</name>
<sequence>MTPSLPPSSFVTVNRQLSTLCNYTPDRVMKSWRLATGPTLLLPIPANPMANSVPPPPPPRKHDRETRRALSSPLGPGDSYAKVMQVRDMTRQGSRLGTGSGRLTARPPFLVTSTAHVAL</sequence>
<protein>
    <submittedName>
        <fullName evidence="2">Uncharacterized protein</fullName>
    </submittedName>
</protein>
<dbReference type="Proteomes" id="UP001152622">
    <property type="component" value="Chromosome 3"/>
</dbReference>
<keyword evidence="3" id="KW-1185">Reference proteome</keyword>
<proteinExistence type="predicted"/>
<accession>A0A9Q1G081</accession>
<evidence type="ECO:0000313" key="3">
    <source>
        <dbReference type="Proteomes" id="UP001152622"/>
    </source>
</evidence>
<evidence type="ECO:0000256" key="1">
    <source>
        <dbReference type="SAM" id="MobiDB-lite"/>
    </source>
</evidence>
<dbReference type="AlphaFoldDB" id="A0A9Q1G081"/>
<comment type="caution">
    <text evidence="2">The sequence shown here is derived from an EMBL/GenBank/DDBJ whole genome shotgun (WGS) entry which is preliminary data.</text>
</comment>
<feature type="region of interest" description="Disordered" evidence="1">
    <location>
        <begin position="45"/>
        <end position="80"/>
    </location>
</feature>
<evidence type="ECO:0000313" key="2">
    <source>
        <dbReference type="EMBL" id="KAJ8370604.1"/>
    </source>
</evidence>
<reference evidence="2" key="1">
    <citation type="journal article" date="2023" name="Science">
        <title>Genome structures resolve the early diversification of teleost fishes.</title>
        <authorList>
            <person name="Parey E."/>
            <person name="Louis A."/>
            <person name="Montfort J."/>
            <person name="Bouchez O."/>
            <person name="Roques C."/>
            <person name="Iampietro C."/>
            <person name="Lluch J."/>
            <person name="Castinel A."/>
            <person name="Donnadieu C."/>
            <person name="Desvignes T."/>
            <person name="Floi Bucao C."/>
            <person name="Jouanno E."/>
            <person name="Wen M."/>
            <person name="Mejri S."/>
            <person name="Dirks R."/>
            <person name="Jansen H."/>
            <person name="Henkel C."/>
            <person name="Chen W.J."/>
            <person name="Zahm M."/>
            <person name="Cabau C."/>
            <person name="Klopp C."/>
            <person name="Thompson A.W."/>
            <person name="Robinson-Rechavi M."/>
            <person name="Braasch I."/>
            <person name="Lecointre G."/>
            <person name="Bobe J."/>
            <person name="Postlethwait J.H."/>
            <person name="Berthelot C."/>
            <person name="Roest Crollius H."/>
            <person name="Guiguen Y."/>
        </authorList>
    </citation>
    <scope>NUCLEOTIDE SEQUENCE</scope>
    <source>
        <strain evidence="2">WJC10195</strain>
    </source>
</reference>